<dbReference type="Proteomes" id="UP001224359">
    <property type="component" value="Unassembled WGS sequence"/>
</dbReference>
<organism evidence="2 3">
    <name type="scientific">Alkalibacillus salilacus</name>
    <dbReference type="NCBI Taxonomy" id="284582"/>
    <lineage>
        <taxon>Bacteria</taxon>
        <taxon>Bacillati</taxon>
        <taxon>Bacillota</taxon>
        <taxon>Bacilli</taxon>
        <taxon>Bacillales</taxon>
        <taxon>Bacillaceae</taxon>
        <taxon>Alkalibacillus</taxon>
    </lineage>
</organism>
<evidence type="ECO:0000313" key="2">
    <source>
        <dbReference type="EMBL" id="MDQ0160449.1"/>
    </source>
</evidence>
<feature type="transmembrane region" description="Helical" evidence="1">
    <location>
        <begin position="6"/>
        <end position="26"/>
    </location>
</feature>
<dbReference type="EMBL" id="JAUSTQ010000012">
    <property type="protein sequence ID" value="MDQ0160449.1"/>
    <property type="molecule type" value="Genomic_DNA"/>
</dbReference>
<gene>
    <name evidence="2" type="ORF">J2S77_002453</name>
</gene>
<proteinExistence type="predicted"/>
<sequence>MGNQKVLLSIILILIISNIIVAYRGFELNKELEQSNQVIDSTVWNEFNNLLASLHKVSEELAQYDASMNEEEMDLYLSSLEKEESRLNELGMNLSYIFNSRNQDKHTIYEEHIWIIEDFISKVSEGEVTDETKIQHIAKIIDEQQNQFSDLFYSDNSINAPEANEDENIRKIVKILDVIVGEINKS</sequence>
<reference evidence="2 3" key="1">
    <citation type="submission" date="2023-07" db="EMBL/GenBank/DDBJ databases">
        <title>Genomic Encyclopedia of Type Strains, Phase IV (KMG-IV): sequencing the most valuable type-strain genomes for metagenomic binning, comparative biology and taxonomic classification.</title>
        <authorList>
            <person name="Goeker M."/>
        </authorList>
    </citation>
    <scope>NUCLEOTIDE SEQUENCE [LARGE SCALE GENOMIC DNA]</scope>
    <source>
        <strain evidence="2 3">DSM 16460</strain>
    </source>
</reference>
<keyword evidence="3" id="KW-1185">Reference proteome</keyword>
<name>A0ABT9VHL3_9BACI</name>
<comment type="caution">
    <text evidence="2">The sequence shown here is derived from an EMBL/GenBank/DDBJ whole genome shotgun (WGS) entry which is preliminary data.</text>
</comment>
<evidence type="ECO:0000256" key="1">
    <source>
        <dbReference type="SAM" id="Phobius"/>
    </source>
</evidence>
<evidence type="ECO:0000313" key="3">
    <source>
        <dbReference type="Proteomes" id="UP001224359"/>
    </source>
</evidence>
<keyword evidence="1" id="KW-0812">Transmembrane</keyword>
<protein>
    <submittedName>
        <fullName evidence="2">Uncharacterized protein</fullName>
    </submittedName>
</protein>
<accession>A0ABT9VHL3</accession>
<keyword evidence="1" id="KW-0472">Membrane</keyword>
<dbReference type="RefSeq" id="WP_306977698.1">
    <property type="nucleotide sequence ID" value="NZ_JAUSTQ010000012.1"/>
</dbReference>
<keyword evidence="1" id="KW-1133">Transmembrane helix</keyword>